<keyword evidence="3" id="KW-1185">Reference proteome</keyword>
<gene>
    <name evidence="2" type="ORF">GCM10023313_23330</name>
</gene>
<feature type="transmembrane region" description="Helical" evidence="1">
    <location>
        <begin position="90"/>
        <end position="115"/>
    </location>
</feature>
<evidence type="ECO:0000256" key="1">
    <source>
        <dbReference type="SAM" id="Phobius"/>
    </source>
</evidence>
<feature type="transmembrane region" description="Helical" evidence="1">
    <location>
        <begin position="26"/>
        <end position="48"/>
    </location>
</feature>
<sequence>MILGAFDVIHVLLNITKPKLMELLRIFQNLISLVAPLLVFTATAYYLIRRRNLDSIFLFVGAGIGFIMSCLFTYLPYYAESRAMTSENMITYYTIGGIISLLGTVVFAIGLFMLIDRVIRLSSKEDLSKKHYNM</sequence>
<evidence type="ECO:0000313" key="2">
    <source>
        <dbReference type="EMBL" id="GAA4919015.1"/>
    </source>
</evidence>
<dbReference type="EMBL" id="BAABJI010000002">
    <property type="protein sequence ID" value="GAA4919015.1"/>
    <property type="molecule type" value="Genomic_DNA"/>
</dbReference>
<protein>
    <submittedName>
        <fullName evidence="2">Uncharacterized protein</fullName>
    </submittedName>
</protein>
<dbReference type="Proteomes" id="UP001501436">
    <property type="component" value="Unassembled WGS sequence"/>
</dbReference>
<proteinExistence type="predicted"/>
<name>A0ABP9FW69_9SPHI</name>
<organism evidence="2 3">
    <name type="scientific">Mucilaginibacter defluvii</name>
    <dbReference type="NCBI Taxonomy" id="1196019"/>
    <lineage>
        <taxon>Bacteria</taxon>
        <taxon>Pseudomonadati</taxon>
        <taxon>Bacteroidota</taxon>
        <taxon>Sphingobacteriia</taxon>
        <taxon>Sphingobacteriales</taxon>
        <taxon>Sphingobacteriaceae</taxon>
        <taxon>Mucilaginibacter</taxon>
    </lineage>
</organism>
<evidence type="ECO:0000313" key="3">
    <source>
        <dbReference type="Proteomes" id="UP001501436"/>
    </source>
</evidence>
<reference evidence="3" key="1">
    <citation type="journal article" date="2019" name="Int. J. Syst. Evol. Microbiol.">
        <title>The Global Catalogue of Microorganisms (GCM) 10K type strain sequencing project: providing services to taxonomists for standard genome sequencing and annotation.</title>
        <authorList>
            <consortium name="The Broad Institute Genomics Platform"/>
            <consortium name="The Broad Institute Genome Sequencing Center for Infectious Disease"/>
            <person name="Wu L."/>
            <person name="Ma J."/>
        </authorList>
    </citation>
    <scope>NUCLEOTIDE SEQUENCE [LARGE SCALE GENOMIC DNA]</scope>
    <source>
        <strain evidence="3">JCM 18283</strain>
    </source>
</reference>
<keyword evidence="1" id="KW-0812">Transmembrane</keyword>
<feature type="transmembrane region" description="Helical" evidence="1">
    <location>
        <begin position="55"/>
        <end position="78"/>
    </location>
</feature>
<comment type="caution">
    <text evidence="2">The sequence shown here is derived from an EMBL/GenBank/DDBJ whole genome shotgun (WGS) entry which is preliminary data.</text>
</comment>
<accession>A0ABP9FW69</accession>
<keyword evidence="1" id="KW-1133">Transmembrane helix</keyword>
<keyword evidence="1" id="KW-0472">Membrane</keyword>